<dbReference type="GO" id="GO:0005886">
    <property type="term" value="C:plasma membrane"/>
    <property type="evidence" value="ECO:0007669"/>
    <property type="project" value="UniProtKB-SubCell"/>
</dbReference>
<dbReference type="GO" id="GO:0005436">
    <property type="term" value="F:sodium:phosphate symporter activity"/>
    <property type="evidence" value="ECO:0007669"/>
    <property type="project" value="InterPro"/>
</dbReference>
<dbReference type="Pfam" id="PF02690">
    <property type="entry name" value="Na_Pi_cotrans"/>
    <property type="match status" value="2"/>
</dbReference>
<dbReference type="GO" id="GO:0044341">
    <property type="term" value="P:sodium-dependent phosphate transport"/>
    <property type="evidence" value="ECO:0007669"/>
    <property type="project" value="InterPro"/>
</dbReference>
<keyword evidence="2" id="KW-1003">Cell membrane</keyword>
<sequence length="586" mass="64332">MTNLKTIFLAALTLMLIAGWGFAADDFNYKLDWPKMIMELLGGLALFLFGLDLLIKSLLAVAGEKMKVLLEKLTVNRVTGAISGTLVTAVIQSSSVTTVLVVGFVSAGLMTVAQAASVIMGANLGTTITAQIVAFKITNLALLMIATGFVMQFVSQRSRTRSFGELILGLGLIFFGMNVMSEGMAPLKSYEPFLNLMVEMQNPFYGIVVGLIFTALVQSSSATIGIVIVMASNGFLTLPAGIALSMGADIGTCITAVLASIGKSRDAIRSAMIHVGFNVLGVLIWLPFISVLAYLSVSISPSIMPDIMTMETLAENTPREIANANTIFKLSALLLFLPMIPLFVWAVYKLYPVVEDENNQRDIKPKFLDNSLLSAPSMALDAVEMELEAFHQKFSTFFNHAVQNADAITLDKLTFEDKYTDRLKSYQHEILLYLGKISQSDLDETLQTRHLKLVTVMNILESMIETVDSGIIQAKHMAFENKFKPSETMLNLLGSLAKEVGKSVDNAIGSLVESNKDKAILVISVKSTIDHLIQEALQHQARYLKADNQRIMIFRLEMQIVDALKRMHTLSKRIARFQLTEQEGSE</sequence>
<dbReference type="KEGG" id="tcx:Tcr_0064"/>
<feature type="transmembrane region" description="Helical" evidence="6">
    <location>
        <begin position="133"/>
        <end position="154"/>
    </location>
</feature>
<gene>
    <name evidence="7" type="ordered locus">Tcr_0064</name>
</gene>
<dbReference type="InterPro" id="IPR003841">
    <property type="entry name" value="Na/Pi_transpt"/>
</dbReference>
<dbReference type="HOGENOM" id="CLU_025623_0_1_6"/>
<proteinExistence type="predicted"/>
<feature type="transmembrane region" description="Helical" evidence="6">
    <location>
        <begin position="327"/>
        <end position="348"/>
    </location>
</feature>
<comment type="subcellular location">
    <subcellularLocation>
        <location evidence="1">Cell membrane</location>
        <topology evidence="1">Multi-pass membrane protein</topology>
    </subcellularLocation>
</comment>
<evidence type="ECO:0000313" key="7">
    <source>
        <dbReference type="EMBL" id="ABB40661.1"/>
    </source>
</evidence>
<dbReference type="InterPro" id="IPR038078">
    <property type="entry name" value="PhoU-like_sf"/>
</dbReference>
<keyword evidence="5 6" id="KW-0472">Membrane</keyword>
<evidence type="ECO:0000256" key="5">
    <source>
        <dbReference type="ARBA" id="ARBA00023136"/>
    </source>
</evidence>
<evidence type="ECO:0000256" key="1">
    <source>
        <dbReference type="ARBA" id="ARBA00004651"/>
    </source>
</evidence>
<evidence type="ECO:0000256" key="6">
    <source>
        <dbReference type="SAM" id="Phobius"/>
    </source>
</evidence>
<dbReference type="PANTHER" id="PTHR10010">
    <property type="entry name" value="SOLUTE CARRIER FAMILY 34 SODIUM PHOSPHATE , MEMBER 2-RELATED"/>
    <property type="match status" value="1"/>
</dbReference>
<dbReference type="PANTHER" id="PTHR10010:SF46">
    <property type="entry name" value="SODIUM-DEPENDENT PHOSPHATE TRANSPORT PROTEIN 2B"/>
    <property type="match status" value="1"/>
</dbReference>
<evidence type="ECO:0000256" key="2">
    <source>
        <dbReference type="ARBA" id="ARBA00022475"/>
    </source>
</evidence>
<dbReference type="Gene3D" id="1.20.58.220">
    <property type="entry name" value="Phosphate transport system protein phou homolog 2, domain 2"/>
    <property type="match status" value="1"/>
</dbReference>
<dbReference type="NCBIfam" id="NF037997">
    <property type="entry name" value="Na_Pi_symport"/>
    <property type="match status" value="1"/>
</dbReference>
<feature type="transmembrane region" description="Helical" evidence="6">
    <location>
        <begin position="204"/>
        <end position="230"/>
    </location>
</feature>
<dbReference type="AlphaFoldDB" id="Q31JL2"/>
<dbReference type="STRING" id="317025.Tcr_0064"/>
<feature type="transmembrane region" description="Helical" evidence="6">
    <location>
        <begin position="271"/>
        <end position="295"/>
    </location>
</feature>
<protein>
    <submittedName>
        <fullName evidence="7">Phosphate:Na+ symporter (PNaS) family transporter</fullName>
    </submittedName>
</protein>
<feature type="transmembrane region" description="Helical" evidence="6">
    <location>
        <begin position="39"/>
        <end position="62"/>
    </location>
</feature>
<dbReference type="SUPFAM" id="SSF109755">
    <property type="entry name" value="PhoU-like"/>
    <property type="match status" value="1"/>
</dbReference>
<evidence type="ECO:0000256" key="4">
    <source>
        <dbReference type="ARBA" id="ARBA00022989"/>
    </source>
</evidence>
<dbReference type="OrthoDB" id="9763003at2"/>
<feature type="transmembrane region" description="Helical" evidence="6">
    <location>
        <begin position="236"/>
        <end position="259"/>
    </location>
</feature>
<accession>Q31JL2</accession>
<organism evidence="7">
    <name type="scientific">Hydrogenovibrio crunogenus (strain DSM 25203 / XCL-2)</name>
    <name type="common">Thiomicrospira crunogena</name>
    <dbReference type="NCBI Taxonomy" id="317025"/>
    <lineage>
        <taxon>Bacteria</taxon>
        <taxon>Pseudomonadati</taxon>
        <taxon>Pseudomonadota</taxon>
        <taxon>Gammaproteobacteria</taxon>
        <taxon>Thiotrichales</taxon>
        <taxon>Piscirickettsiaceae</taxon>
        <taxon>Hydrogenovibrio</taxon>
    </lineage>
</organism>
<evidence type="ECO:0000256" key="3">
    <source>
        <dbReference type="ARBA" id="ARBA00022692"/>
    </source>
</evidence>
<keyword evidence="4 6" id="KW-1133">Transmembrane helix</keyword>
<dbReference type="eggNOG" id="COG1283">
    <property type="taxonomic scope" value="Bacteria"/>
</dbReference>
<dbReference type="EMBL" id="CP000109">
    <property type="protein sequence ID" value="ABB40661.1"/>
    <property type="molecule type" value="Genomic_DNA"/>
</dbReference>
<feature type="transmembrane region" description="Helical" evidence="6">
    <location>
        <begin position="99"/>
        <end position="121"/>
    </location>
</feature>
<reference evidence="7" key="1">
    <citation type="submission" date="2006-07" db="EMBL/GenBank/DDBJ databases">
        <title>Complete sequence of Thiomicrospira crunogena XCL-2.</title>
        <authorList>
            <consortium name="US DOE Joint Genome Institute"/>
            <person name="Copeland A."/>
            <person name="Lucas S."/>
            <person name="Lapidus A."/>
            <person name="Barry K."/>
            <person name="Detter J.C."/>
            <person name="Glavina del Rio T."/>
            <person name="Hammon N."/>
            <person name="Israni S."/>
            <person name="Dalin E."/>
            <person name="Tice H."/>
            <person name="Pitluck S."/>
            <person name="Chain P."/>
            <person name="Malfatti S."/>
            <person name="Shin M."/>
            <person name="Vergez L."/>
            <person name="Schmutz J."/>
            <person name="Larimer F."/>
            <person name="Land M."/>
            <person name="Hauser L."/>
            <person name="Kyrpides N."/>
            <person name="Lykidis A."/>
            <person name="Scott K.M."/>
            <person name="Sievert S."/>
            <person name="Kerfeld C."/>
            <person name="Freyermuth S."/>
            <person name="Dobrinski K."/>
            <person name="Boller A."/>
            <person name="Fitzpatrick K."/>
            <person name="Thoma P."/>
            <person name="Moore J."/>
            <person name="Richardson P."/>
        </authorList>
    </citation>
    <scope>NUCLEOTIDE SEQUENCE</scope>
    <source>
        <strain evidence="7">XCL-2</strain>
    </source>
</reference>
<name>Q31JL2_HYDCU</name>
<feature type="transmembrane region" description="Helical" evidence="6">
    <location>
        <begin position="166"/>
        <end position="184"/>
    </location>
</feature>
<keyword evidence="3 6" id="KW-0812">Transmembrane</keyword>